<dbReference type="InterPro" id="IPR039425">
    <property type="entry name" value="RNA_pol_sigma-70-like"/>
</dbReference>
<organism evidence="9 10">
    <name type="scientific">Promicromonospora vindobonensis</name>
    <dbReference type="NCBI Taxonomy" id="195748"/>
    <lineage>
        <taxon>Bacteria</taxon>
        <taxon>Bacillati</taxon>
        <taxon>Actinomycetota</taxon>
        <taxon>Actinomycetes</taxon>
        <taxon>Micrococcales</taxon>
        <taxon>Promicromonosporaceae</taxon>
        <taxon>Promicromonospora</taxon>
    </lineage>
</organism>
<dbReference type="Pfam" id="PF08281">
    <property type="entry name" value="Sigma70_r4_2"/>
    <property type="match status" value="1"/>
</dbReference>
<evidence type="ECO:0000256" key="2">
    <source>
        <dbReference type="ARBA" id="ARBA00023015"/>
    </source>
</evidence>
<dbReference type="InterPro" id="IPR014284">
    <property type="entry name" value="RNA_pol_sigma-70_dom"/>
</dbReference>
<evidence type="ECO:0000256" key="3">
    <source>
        <dbReference type="ARBA" id="ARBA00023082"/>
    </source>
</evidence>
<evidence type="ECO:0000259" key="8">
    <source>
        <dbReference type="Pfam" id="PF08281"/>
    </source>
</evidence>
<dbReference type="Pfam" id="PF04542">
    <property type="entry name" value="Sigma70_r2"/>
    <property type="match status" value="1"/>
</dbReference>
<feature type="domain" description="RNA polymerase sigma factor 70 region 4 type 2" evidence="8">
    <location>
        <begin position="116"/>
        <end position="166"/>
    </location>
</feature>
<dbReference type="InterPro" id="IPR013249">
    <property type="entry name" value="RNA_pol_sigma70_r4_t2"/>
</dbReference>
<dbReference type="Gene3D" id="1.10.1740.10">
    <property type="match status" value="1"/>
</dbReference>
<comment type="similarity">
    <text evidence="1">Belongs to the sigma-70 factor family. ECF subfamily.</text>
</comment>
<dbReference type="RefSeq" id="WP_377183214.1">
    <property type="nucleotide sequence ID" value="NZ_JBHUOG010000001.1"/>
</dbReference>
<evidence type="ECO:0000313" key="10">
    <source>
        <dbReference type="Proteomes" id="UP001597479"/>
    </source>
</evidence>
<name>A0ABW5VSP7_9MICO</name>
<dbReference type="InterPro" id="IPR007627">
    <property type="entry name" value="RNA_pol_sigma70_r2"/>
</dbReference>
<dbReference type="NCBIfam" id="TIGR02937">
    <property type="entry name" value="sigma70-ECF"/>
    <property type="match status" value="1"/>
</dbReference>
<dbReference type="InterPro" id="IPR013325">
    <property type="entry name" value="RNA_pol_sigma_r2"/>
</dbReference>
<keyword evidence="4" id="KW-0238">DNA-binding</keyword>
<dbReference type="Gene3D" id="1.10.10.10">
    <property type="entry name" value="Winged helix-like DNA-binding domain superfamily/Winged helix DNA-binding domain"/>
    <property type="match status" value="1"/>
</dbReference>
<accession>A0ABW5VSP7</accession>
<protein>
    <submittedName>
        <fullName evidence="9">RNA polymerase sigma factor</fullName>
    </submittedName>
</protein>
<dbReference type="InterPro" id="IPR036388">
    <property type="entry name" value="WH-like_DNA-bd_sf"/>
</dbReference>
<dbReference type="EMBL" id="JBHUOG010000001">
    <property type="protein sequence ID" value="MFD2794280.1"/>
    <property type="molecule type" value="Genomic_DNA"/>
</dbReference>
<evidence type="ECO:0000256" key="6">
    <source>
        <dbReference type="SAM" id="MobiDB-lite"/>
    </source>
</evidence>
<keyword evidence="10" id="KW-1185">Reference proteome</keyword>
<dbReference type="Proteomes" id="UP001597479">
    <property type="component" value="Unassembled WGS sequence"/>
</dbReference>
<keyword evidence="2" id="KW-0805">Transcription regulation</keyword>
<evidence type="ECO:0000313" key="9">
    <source>
        <dbReference type="EMBL" id="MFD2794280.1"/>
    </source>
</evidence>
<keyword evidence="5" id="KW-0804">Transcription</keyword>
<dbReference type="PANTHER" id="PTHR43133">
    <property type="entry name" value="RNA POLYMERASE ECF-TYPE SIGMA FACTO"/>
    <property type="match status" value="1"/>
</dbReference>
<gene>
    <name evidence="9" type="ORF">ACFS27_12040</name>
</gene>
<sequence>MTTLRGLSDGDPPSDEDRISELWRSYAWRVQAYALRHVDPHDAQEVVSETFLVAWRRLTNLPGDPLPWLLVVARNVVRNQRRAARRRSAAEEQLVRLERVARVTEDPVRTVSRRDAIAALLRLAPKDREALLLTGWDGLTPADAAQVAGCSVPAFKMRLSRARRRLESAGALLDPTSSVEGVKGVQGVVPPPGRAVDAPAVTDRAVRRAR</sequence>
<dbReference type="SUPFAM" id="SSF88946">
    <property type="entry name" value="Sigma2 domain of RNA polymerase sigma factors"/>
    <property type="match status" value="1"/>
</dbReference>
<evidence type="ECO:0000256" key="5">
    <source>
        <dbReference type="ARBA" id="ARBA00023163"/>
    </source>
</evidence>
<reference evidence="10" key="1">
    <citation type="journal article" date="2019" name="Int. J. Syst. Evol. Microbiol.">
        <title>The Global Catalogue of Microorganisms (GCM) 10K type strain sequencing project: providing services to taxonomists for standard genome sequencing and annotation.</title>
        <authorList>
            <consortium name="The Broad Institute Genomics Platform"/>
            <consortium name="The Broad Institute Genome Sequencing Center for Infectious Disease"/>
            <person name="Wu L."/>
            <person name="Ma J."/>
        </authorList>
    </citation>
    <scope>NUCLEOTIDE SEQUENCE [LARGE SCALE GENOMIC DNA]</scope>
    <source>
        <strain evidence="10">CCM 7044</strain>
    </source>
</reference>
<proteinExistence type="inferred from homology"/>
<evidence type="ECO:0000256" key="1">
    <source>
        <dbReference type="ARBA" id="ARBA00010641"/>
    </source>
</evidence>
<keyword evidence="3" id="KW-0731">Sigma factor</keyword>
<feature type="domain" description="RNA polymerase sigma-70 region 2" evidence="7">
    <location>
        <begin position="22"/>
        <end position="87"/>
    </location>
</feature>
<dbReference type="PANTHER" id="PTHR43133:SF8">
    <property type="entry name" value="RNA POLYMERASE SIGMA FACTOR HI_1459-RELATED"/>
    <property type="match status" value="1"/>
</dbReference>
<feature type="region of interest" description="Disordered" evidence="6">
    <location>
        <begin position="182"/>
        <end position="210"/>
    </location>
</feature>
<evidence type="ECO:0000256" key="4">
    <source>
        <dbReference type="ARBA" id="ARBA00023125"/>
    </source>
</evidence>
<dbReference type="InterPro" id="IPR013324">
    <property type="entry name" value="RNA_pol_sigma_r3/r4-like"/>
</dbReference>
<dbReference type="SUPFAM" id="SSF88659">
    <property type="entry name" value="Sigma3 and sigma4 domains of RNA polymerase sigma factors"/>
    <property type="match status" value="1"/>
</dbReference>
<evidence type="ECO:0000259" key="7">
    <source>
        <dbReference type="Pfam" id="PF04542"/>
    </source>
</evidence>
<comment type="caution">
    <text evidence="9">The sequence shown here is derived from an EMBL/GenBank/DDBJ whole genome shotgun (WGS) entry which is preliminary data.</text>
</comment>